<keyword evidence="6" id="KW-1185">Reference proteome</keyword>
<reference evidence="5 6" key="1">
    <citation type="submission" date="2024-09" db="EMBL/GenBank/DDBJ databases">
        <authorList>
            <person name="Sun Q."/>
            <person name="Mori K."/>
        </authorList>
    </citation>
    <scope>NUCLEOTIDE SEQUENCE [LARGE SCALE GENOMIC DNA]</scope>
    <source>
        <strain evidence="5 6">CECT 8622</strain>
    </source>
</reference>
<keyword evidence="5" id="KW-0378">Hydrolase</keyword>
<dbReference type="Gene3D" id="3.90.220.20">
    <property type="entry name" value="DNA methylase specificity domains"/>
    <property type="match status" value="2"/>
</dbReference>
<name>A0ABV5FB95_9FLAO</name>
<accession>A0ABV5FB95</accession>
<feature type="domain" description="Type I restriction modification DNA specificity" evidence="4">
    <location>
        <begin position="184"/>
        <end position="340"/>
    </location>
</feature>
<evidence type="ECO:0000259" key="4">
    <source>
        <dbReference type="Pfam" id="PF01420"/>
    </source>
</evidence>
<evidence type="ECO:0000256" key="3">
    <source>
        <dbReference type="ARBA" id="ARBA00023125"/>
    </source>
</evidence>
<dbReference type="GO" id="GO:0004519">
    <property type="term" value="F:endonuclease activity"/>
    <property type="evidence" value="ECO:0007669"/>
    <property type="project" value="UniProtKB-KW"/>
</dbReference>
<dbReference type="Proteomes" id="UP001589585">
    <property type="component" value="Unassembled WGS sequence"/>
</dbReference>
<dbReference type="EMBL" id="JBHMFC010000028">
    <property type="protein sequence ID" value="MFB9056709.1"/>
    <property type="molecule type" value="Genomic_DNA"/>
</dbReference>
<dbReference type="SUPFAM" id="SSF116734">
    <property type="entry name" value="DNA methylase specificity domain"/>
    <property type="match status" value="2"/>
</dbReference>
<dbReference type="InterPro" id="IPR052021">
    <property type="entry name" value="Type-I_RS_S_subunit"/>
</dbReference>
<feature type="domain" description="Type I restriction modification DNA specificity" evidence="4">
    <location>
        <begin position="4"/>
        <end position="155"/>
    </location>
</feature>
<comment type="similarity">
    <text evidence="1">Belongs to the type-I restriction system S methylase family.</text>
</comment>
<keyword evidence="2" id="KW-0680">Restriction system</keyword>
<protein>
    <submittedName>
        <fullName evidence="5">Restriction endonuclease subunit S</fullName>
    </submittedName>
</protein>
<dbReference type="RefSeq" id="WP_379860907.1">
    <property type="nucleotide sequence ID" value="NZ_JBHMFC010000028.1"/>
</dbReference>
<evidence type="ECO:0000256" key="2">
    <source>
        <dbReference type="ARBA" id="ARBA00022747"/>
    </source>
</evidence>
<evidence type="ECO:0000256" key="1">
    <source>
        <dbReference type="ARBA" id="ARBA00010923"/>
    </source>
</evidence>
<dbReference type="Pfam" id="PF01420">
    <property type="entry name" value="Methylase_S"/>
    <property type="match status" value="2"/>
</dbReference>
<evidence type="ECO:0000313" key="6">
    <source>
        <dbReference type="Proteomes" id="UP001589585"/>
    </source>
</evidence>
<dbReference type="PANTHER" id="PTHR30408:SF12">
    <property type="entry name" value="TYPE I RESTRICTION ENZYME MJAVIII SPECIFICITY SUBUNIT"/>
    <property type="match status" value="1"/>
</dbReference>
<gene>
    <name evidence="5" type="ORF">ACFFU9_08135</name>
</gene>
<dbReference type="InterPro" id="IPR044946">
    <property type="entry name" value="Restrct_endonuc_typeI_TRD_sf"/>
</dbReference>
<comment type="caution">
    <text evidence="5">The sequence shown here is derived from an EMBL/GenBank/DDBJ whole genome shotgun (WGS) entry which is preliminary data.</text>
</comment>
<proteinExistence type="inferred from homology"/>
<sequence>MIQKLGEICDFHSGNAWKASKFKEEGIPIIRINNMKPNATDFKYWDWEEDYDPKYFVNEGDILVSLSGTIKTYKWVGEKALLNQRIVRVTPKEDVNIDWVYYQISNVIERISDKGKDAVIKNVSVNDLKKYEVEVPDLPTQNKIVTLLDKASALVQEREKSIALLDVLLRAQFLDMFGDPVLNPKGWEINKFIDLCTKITDGTHKTPKYLNEGIPFISAKNLKGNKIYWDDIKYVSEEESTFINKRCNVEKGDILLTKSGSLGQPAIIDVDFKFSVFESLALIKYKRDRLNNSFLLAFLESEAVLFLYKRRTKGVAVKHLHLIDIKSIPIITPPISLQNQFETIYLNIQVQKETLTQSKNDLENLYDSLLQRAFNGQLNFNVDAELDVLLAAIDIDKENNDIRDIATVYASRLLERLDSQDFETQAQYQQAKQVAFQMLKEGAIEQEYDTKNSAVKMKLA</sequence>
<keyword evidence="5" id="KW-0255">Endonuclease</keyword>
<dbReference type="CDD" id="cd17246">
    <property type="entry name" value="RMtype1_S_SonII-TRD2-CR2_like"/>
    <property type="match status" value="1"/>
</dbReference>
<keyword evidence="3" id="KW-0238">DNA-binding</keyword>
<dbReference type="InterPro" id="IPR000055">
    <property type="entry name" value="Restrct_endonuc_typeI_TRD"/>
</dbReference>
<keyword evidence="5" id="KW-0540">Nuclease</keyword>
<evidence type="ECO:0000313" key="5">
    <source>
        <dbReference type="EMBL" id="MFB9056709.1"/>
    </source>
</evidence>
<dbReference type="PANTHER" id="PTHR30408">
    <property type="entry name" value="TYPE-1 RESTRICTION ENZYME ECOKI SPECIFICITY PROTEIN"/>
    <property type="match status" value="1"/>
</dbReference>
<organism evidence="5 6">
    <name type="scientific">Mariniflexile ostreae</name>
    <dbReference type="NCBI Taxonomy" id="1520892"/>
    <lineage>
        <taxon>Bacteria</taxon>
        <taxon>Pseudomonadati</taxon>
        <taxon>Bacteroidota</taxon>
        <taxon>Flavobacteriia</taxon>
        <taxon>Flavobacteriales</taxon>
        <taxon>Flavobacteriaceae</taxon>
        <taxon>Mariniflexile</taxon>
    </lineage>
</organism>